<evidence type="ECO:0000259" key="4">
    <source>
        <dbReference type="SMART" id="SM00822"/>
    </source>
</evidence>
<evidence type="ECO:0000256" key="1">
    <source>
        <dbReference type="ARBA" id="ARBA00006484"/>
    </source>
</evidence>
<sequence length="266" mass="27438">MLTLEQHHNPRTEVSMTKEFDGKTVIVTGAGSGIGAACAEQLAAAGARTVVADLNLSGAEAVVARIEAAGGMARAYAIDVSDPESVKAMVDFTLSSFGRLDGAVNNAGIGGPLKPLADYGLDEWKQVLDVNLNSVFYCMKYQIAAMLQTGGGAIVNMSSILGTNGFANASAYVATKHALVGMTKSAALEYSAKGIRVNAVGPGFIRTPLVENAMDEATLTGLAGLHPIGRLGASHEVANLTLFLLSDQASFITGSYHLVDGGYAAQ</sequence>
<dbReference type="EMBL" id="CP002568">
    <property type="protein sequence ID" value="ADZ70195.1"/>
    <property type="molecule type" value="Genomic_DNA"/>
</dbReference>
<feature type="domain" description="Ketoreductase" evidence="4">
    <location>
        <begin position="23"/>
        <end position="203"/>
    </location>
</feature>
<dbReference type="PRINTS" id="PR00080">
    <property type="entry name" value="SDRFAMILY"/>
</dbReference>
<dbReference type="Gene3D" id="3.40.50.720">
    <property type="entry name" value="NAD(P)-binding Rossmann-like Domain"/>
    <property type="match status" value="1"/>
</dbReference>
<dbReference type="NCBIfam" id="NF009466">
    <property type="entry name" value="PRK12826.1-2"/>
    <property type="match status" value="1"/>
</dbReference>
<reference evidence="5 6" key="1">
    <citation type="journal article" date="2011" name="J. Bacteriol.">
        <title>Complete genome sequence of Polymorphum gilvum SL003B-26A1T, a crude oil-degrading bacterium from oil-polluted saline soil.</title>
        <authorList>
            <person name="Li S.G."/>
            <person name="Tang Y.Q."/>
            <person name="Nie Y."/>
            <person name="Cai M."/>
            <person name="Wu X.L."/>
        </authorList>
    </citation>
    <scope>NUCLEOTIDE SEQUENCE [LARGE SCALE GENOMIC DNA]</scope>
    <source>
        <strain evidence="6">LMG 25793 / CGMCC 1.9160 / SL003B-26A1</strain>
    </source>
</reference>
<dbReference type="InterPro" id="IPR002347">
    <property type="entry name" value="SDR_fam"/>
</dbReference>
<accession>F2IUW6</accession>
<dbReference type="NCBIfam" id="NF005559">
    <property type="entry name" value="PRK07231.1"/>
    <property type="match status" value="1"/>
</dbReference>
<keyword evidence="2" id="KW-0560">Oxidoreductase</keyword>
<dbReference type="FunFam" id="3.40.50.720:FF:000084">
    <property type="entry name" value="Short-chain dehydrogenase reductase"/>
    <property type="match status" value="1"/>
</dbReference>
<evidence type="ECO:0000256" key="3">
    <source>
        <dbReference type="ARBA" id="ARBA00023027"/>
    </source>
</evidence>
<dbReference type="InterPro" id="IPR036291">
    <property type="entry name" value="NAD(P)-bd_dom_sf"/>
</dbReference>
<protein>
    <submittedName>
        <fullName evidence="5">Short-chain dehydrogenase/reductase SDR</fullName>
    </submittedName>
</protein>
<dbReference type="SUPFAM" id="SSF51735">
    <property type="entry name" value="NAD(P)-binding Rossmann-fold domains"/>
    <property type="match status" value="1"/>
</dbReference>
<evidence type="ECO:0000313" key="5">
    <source>
        <dbReference type="EMBL" id="ADZ70195.1"/>
    </source>
</evidence>
<dbReference type="GO" id="GO:0016491">
    <property type="term" value="F:oxidoreductase activity"/>
    <property type="evidence" value="ECO:0007669"/>
    <property type="project" value="UniProtKB-KW"/>
</dbReference>
<name>F2IUW6_POLGS</name>
<dbReference type="eggNOG" id="COG1028">
    <property type="taxonomic scope" value="Bacteria"/>
</dbReference>
<dbReference type="PANTHER" id="PTHR24321:SF8">
    <property type="entry name" value="ESTRADIOL 17-BETA-DEHYDROGENASE 8-RELATED"/>
    <property type="match status" value="1"/>
</dbReference>
<comment type="similarity">
    <text evidence="1">Belongs to the short-chain dehydrogenases/reductases (SDR) family.</text>
</comment>
<proteinExistence type="inferred from homology"/>
<dbReference type="InterPro" id="IPR057326">
    <property type="entry name" value="KR_dom"/>
</dbReference>
<organism evidence="5 6">
    <name type="scientific">Polymorphum gilvum (strain LMG 25793 / CGMCC 1.9160 / SL003B-26A1)</name>
    <dbReference type="NCBI Taxonomy" id="991905"/>
    <lineage>
        <taxon>Bacteria</taxon>
        <taxon>Pseudomonadati</taxon>
        <taxon>Pseudomonadota</taxon>
        <taxon>Alphaproteobacteria</taxon>
        <taxon>Rhodobacterales</taxon>
        <taxon>Paracoccaceae</taxon>
        <taxon>Polymorphum</taxon>
    </lineage>
</organism>
<dbReference type="STRING" id="991905.SL003B_1768"/>
<gene>
    <name evidence="5" type="ordered locus">SL003B_1768</name>
</gene>
<dbReference type="PRINTS" id="PR00081">
    <property type="entry name" value="GDHRDH"/>
</dbReference>
<keyword evidence="3" id="KW-0520">NAD</keyword>
<dbReference type="KEGG" id="pgv:SL003B_1768"/>
<dbReference type="Proteomes" id="UP000008130">
    <property type="component" value="Chromosome"/>
</dbReference>
<dbReference type="PANTHER" id="PTHR24321">
    <property type="entry name" value="DEHYDROGENASES, SHORT CHAIN"/>
    <property type="match status" value="1"/>
</dbReference>
<dbReference type="HOGENOM" id="CLU_010194_1_0_5"/>
<dbReference type="SMART" id="SM00822">
    <property type="entry name" value="PKS_KR"/>
    <property type="match status" value="1"/>
</dbReference>
<dbReference type="Pfam" id="PF13561">
    <property type="entry name" value="adh_short_C2"/>
    <property type="match status" value="1"/>
</dbReference>
<dbReference type="CDD" id="cd05233">
    <property type="entry name" value="SDR_c"/>
    <property type="match status" value="1"/>
</dbReference>
<dbReference type="PROSITE" id="PS00061">
    <property type="entry name" value="ADH_SHORT"/>
    <property type="match status" value="1"/>
</dbReference>
<keyword evidence="6" id="KW-1185">Reference proteome</keyword>
<dbReference type="InterPro" id="IPR020904">
    <property type="entry name" value="Sc_DH/Rdtase_CS"/>
</dbReference>
<evidence type="ECO:0000256" key="2">
    <source>
        <dbReference type="ARBA" id="ARBA00023002"/>
    </source>
</evidence>
<dbReference type="AlphaFoldDB" id="F2IUW6"/>
<dbReference type="PATRIC" id="fig|991905.3.peg.1812"/>
<evidence type="ECO:0000313" key="6">
    <source>
        <dbReference type="Proteomes" id="UP000008130"/>
    </source>
</evidence>